<feature type="transmembrane region" description="Helical" evidence="2">
    <location>
        <begin position="7"/>
        <end position="26"/>
    </location>
</feature>
<sequence>MTNDLKLKIYPAVIAILGLGLVALLLSRVEVQVARQLPLDRSLEDGAKPPDPASDPPNDSPIDSPSDSIAPIPSASPQPSVSLPPAATVLPAPGPSSAAPAGAQGGLRVSNKTAYPVRVALLYQQSDPKSGFEQPVHWDFAPEEGGAKGLILSLPSGGLRLSDGDVLVAFSQDGSRRYWGPYVVGRTELPTWSSAQDEWVLPLLP</sequence>
<evidence type="ECO:0000313" key="3">
    <source>
        <dbReference type="EMBL" id="MBW4464357.1"/>
    </source>
</evidence>
<feature type="compositionally biased region" description="Low complexity" evidence="1">
    <location>
        <begin position="60"/>
        <end position="80"/>
    </location>
</feature>
<dbReference type="AlphaFoldDB" id="A0A951U4D9"/>
<protein>
    <submittedName>
        <fullName evidence="3">Uncharacterized protein</fullName>
    </submittedName>
</protein>
<feature type="region of interest" description="Disordered" evidence="1">
    <location>
        <begin position="42"/>
        <end position="106"/>
    </location>
</feature>
<evidence type="ECO:0000256" key="1">
    <source>
        <dbReference type="SAM" id="MobiDB-lite"/>
    </source>
</evidence>
<evidence type="ECO:0000256" key="2">
    <source>
        <dbReference type="SAM" id="Phobius"/>
    </source>
</evidence>
<feature type="compositionally biased region" description="Pro residues" evidence="1">
    <location>
        <begin position="49"/>
        <end position="59"/>
    </location>
</feature>
<reference evidence="3" key="1">
    <citation type="submission" date="2021-05" db="EMBL/GenBank/DDBJ databases">
        <authorList>
            <person name="Pietrasiak N."/>
            <person name="Ward R."/>
            <person name="Stajich J.E."/>
            <person name="Kurbessoian T."/>
        </authorList>
    </citation>
    <scope>NUCLEOTIDE SEQUENCE</scope>
    <source>
        <strain evidence="3">GSE-TBD4-15B</strain>
    </source>
</reference>
<keyword evidence="2" id="KW-1133">Transmembrane helix</keyword>
<organism evidence="3 4">
    <name type="scientific">Pegethrix bostrychoides GSE-TBD4-15B</name>
    <dbReference type="NCBI Taxonomy" id="2839662"/>
    <lineage>
        <taxon>Bacteria</taxon>
        <taxon>Bacillati</taxon>
        <taxon>Cyanobacteriota</taxon>
        <taxon>Cyanophyceae</taxon>
        <taxon>Oculatellales</taxon>
        <taxon>Oculatellaceae</taxon>
        <taxon>Pegethrix</taxon>
    </lineage>
</organism>
<dbReference type="EMBL" id="JAHHHV010000011">
    <property type="protein sequence ID" value="MBW4464357.1"/>
    <property type="molecule type" value="Genomic_DNA"/>
</dbReference>
<reference evidence="3" key="2">
    <citation type="journal article" date="2022" name="Microbiol. Resour. Announc.">
        <title>Metagenome Sequencing to Explore Phylogenomics of Terrestrial Cyanobacteria.</title>
        <authorList>
            <person name="Ward R.D."/>
            <person name="Stajich J.E."/>
            <person name="Johansen J.R."/>
            <person name="Huntemann M."/>
            <person name="Clum A."/>
            <person name="Foster B."/>
            <person name="Foster B."/>
            <person name="Roux S."/>
            <person name="Palaniappan K."/>
            <person name="Varghese N."/>
            <person name="Mukherjee S."/>
            <person name="Reddy T.B.K."/>
            <person name="Daum C."/>
            <person name="Copeland A."/>
            <person name="Chen I.A."/>
            <person name="Ivanova N.N."/>
            <person name="Kyrpides N.C."/>
            <person name="Shapiro N."/>
            <person name="Eloe-Fadrosh E.A."/>
            <person name="Pietrasiak N."/>
        </authorList>
    </citation>
    <scope>NUCLEOTIDE SEQUENCE</scope>
    <source>
        <strain evidence="3">GSE-TBD4-15B</strain>
    </source>
</reference>
<keyword evidence="2" id="KW-0812">Transmembrane</keyword>
<proteinExistence type="predicted"/>
<dbReference type="Proteomes" id="UP000707356">
    <property type="component" value="Unassembled WGS sequence"/>
</dbReference>
<gene>
    <name evidence="3" type="ORF">KME07_02810</name>
</gene>
<name>A0A951U4D9_9CYAN</name>
<comment type="caution">
    <text evidence="3">The sequence shown here is derived from an EMBL/GenBank/DDBJ whole genome shotgun (WGS) entry which is preliminary data.</text>
</comment>
<evidence type="ECO:0000313" key="4">
    <source>
        <dbReference type="Proteomes" id="UP000707356"/>
    </source>
</evidence>
<keyword evidence="2" id="KW-0472">Membrane</keyword>
<accession>A0A951U4D9</accession>